<evidence type="ECO:0000313" key="2">
    <source>
        <dbReference type="Proteomes" id="UP000184498"/>
    </source>
</evidence>
<dbReference type="Proteomes" id="UP000184498">
    <property type="component" value="Unassembled WGS sequence"/>
</dbReference>
<dbReference type="EMBL" id="FRAM01000002">
    <property type="protein sequence ID" value="SHK25864.1"/>
    <property type="molecule type" value="Genomic_DNA"/>
</dbReference>
<dbReference type="AlphaFoldDB" id="A0A1M6R0A1"/>
<name>A0A1M6R0A1_9FLAO</name>
<evidence type="ECO:0000313" key="1">
    <source>
        <dbReference type="EMBL" id="SHK25864.1"/>
    </source>
</evidence>
<gene>
    <name evidence="1" type="ORF">SAMN05444371_1614</name>
</gene>
<keyword evidence="2" id="KW-1185">Reference proteome</keyword>
<reference evidence="2" key="1">
    <citation type="submission" date="2016-11" db="EMBL/GenBank/DDBJ databases">
        <authorList>
            <person name="Varghese N."/>
            <person name="Submissions S."/>
        </authorList>
    </citation>
    <scope>NUCLEOTIDE SEQUENCE [LARGE SCALE GENOMIC DNA]</scope>
    <source>
        <strain evidence="2">DSM 18016</strain>
    </source>
</reference>
<accession>A0A1M6R0A1</accession>
<dbReference type="STRING" id="216903.SAMN05444371_1614"/>
<organism evidence="1 2">
    <name type="scientific">Epilithonimonas mollis</name>
    <dbReference type="NCBI Taxonomy" id="216903"/>
    <lineage>
        <taxon>Bacteria</taxon>
        <taxon>Pseudomonadati</taxon>
        <taxon>Bacteroidota</taxon>
        <taxon>Flavobacteriia</taxon>
        <taxon>Flavobacteriales</taxon>
        <taxon>Weeksellaceae</taxon>
        <taxon>Chryseobacterium group</taxon>
        <taxon>Epilithonimonas</taxon>
    </lineage>
</organism>
<protein>
    <submittedName>
        <fullName evidence="1">Uncharacterized protein</fullName>
    </submittedName>
</protein>
<proteinExistence type="predicted"/>
<sequence>MLLTLAGLAFTACQNNKKPDNENALKDAVNTTDTVLNTADIAFTLAKNYFVNNTVTKLEHPRIETQEQFNEIFGMAAHMGNDGKPTVIDFSKQNVLAVVLPETDRETKIYPVSLQRDENGEILLTYGVKVGEKQTHTTRPNLAVIIAKSEKGNVRLNEIKLLK</sequence>